<feature type="transmembrane region" description="Helical" evidence="1">
    <location>
        <begin position="55"/>
        <end position="83"/>
    </location>
</feature>
<keyword evidence="1" id="KW-0812">Transmembrane</keyword>
<name>A0A2T0WUM8_9BACT</name>
<accession>A0A2T0WUM8</accession>
<dbReference type="RefSeq" id="WP_342747892.1">
    <property type="nucleotide sequence ID" value="NZ_PVTR01000001.1"/>
</dbReference>
<dbReference type="AlphaFoldDB" id="A0A2T0WUM8"/>
<evidence type="ECO:0000256" key="1">
    <source>
        <dbReference type="SAM" id="Phobius"/>
    </source>
</evidence>
<reference evidence="2 3" key="1">
    <citation type="submission" date="2018-03" db="EMBL/GenBank/DDBJ databases">
        <title>Genomic Encyclopedia of Archaeal and Bacterial Type Strains, Phase II (KMG-II): from individual species to whole genera.</title>
        <authorList>
            <person name="Goeker M."/>
        </authorList>
    </citation>
    <scope>NUCLEOTIDE SEQUENCE [LARGE SCALE GENOMIC DNA]</scope>
    <source>
        <strain evidence="2 3">DSM 27929</strain>
    </source>
</reference>
<evidence type="ECO:0000313" key="3">
    <source>
        <dbReference type="Proteomes" id="UP000238157"/>
    </source>
</evidence>
<proteinExistence type="predicted"/>
<keyword evidence="3" id="KW-1185">Reference proteome</keyword>
<sequence>MLEFLPLQQTKNGMETLFSLLLLTTCYGLAFLSIFPEKYLKKISHFNHHKNVPEYLKVSLSTPIFFSFLMGYTCASFMLYFIVA</sequence>
<gene>
    <name evidence="2" type="ORF">CLW00_10149</name>
</gene>
<dbReference type="EMBL" id="PVTR01000001">
    <property type="protein sequence ID" value="PRY90390.1"/>
    <property type="molecule type" value="Genomic_DNA"/>
</dbReference>
<dbReference type="Proteomes" id="UP000238157">
    <property type="component" value="Unassembled WGS sequence"/>
</dbReference>
<keyword evidence="1" id="KW-0472">Membrane</keyword>
<protein>
    <submittedName>
        <fullName evidence="2">Uncharacterized protein</fullName>
    </submittedName>
</protein>
<feature type="transmembrane region" description="Helical" evidence="1">
    <location>
        <begin position="16"/>
        <end position="35"/>
    </location>
</feature>
<keyword evidence="1" id="KW-1133">Transmembrane helix</keyword>
<evidence type="ECO:0000313" key="2">
    <source>
        <dbReference type="EMBL" id="PRY90390.1"/>
    </source>
</evidence>
<organism evidence="2 3">
    <name type="scientific">Mongoliibacter ruber</name>
    <dbReference type="NCBI Taxonomy" id="1750599"/>
    <lineage>
        <taxon>Bacteria</taxon>
        <taxon>Pseudomonadati</taxon>
        <taxon>Bacteroidota</taxon>
        <taxon>Cytophagia</taxon>
        <taxon>Cytophagales</taxon>
        <taxon>Cyclobacteriaceae</taxon>
        <taxon>Mongoliibacter</taxon>
    </lineage>
</organism>
<comment type="caution">
    <text evidence="2">The sequence shown here is derived from an EMBL/GenBank/DDBJ whole genome shotgun (WGS) entry which is preliminary data.</text>
</comment>